<feature type="transmembrane region" description="Helical" evidence="8">
    <location>
        <begin position="226"/>
        <end position="248"/>
    </location>
</feature>
<sequence length="344" mass="36380">MVMATGIISLAAHGLRLEGVANGFFYLNLGLYPLFVLLLLGRVLGFFAGVRAELASHETGASYLALVPATCMVGNQFAVLRGNPVVGEALWVAGALCWGLLLYAFLLGVMTRREKPPLETALTGSWLLLVVATQSLAVLGATLLPGRPPDGTGVFVVLSLFLLGSLLYVMLSTLLFYRLAFGQLSAGAVSAPYWISVGGSAISALAGASLLGALRQTPALADVAGVVKGVSVLFWAVSTWWIPLVFTLRAWHHLRGRPAFAYRPTDWSMVFPLGMYTAATWRLAAALPLPALHVVAAYFIYVALLAWGLTLGAMLYHLARGAGRLAAGPPNEPGRRPAVAARPG</sequence>
<evidence type="ECO:0000256" key="8">
    <source>
        <dbReference type="SAM" id="Phobius"/>
    </source>
</evidence>
<keyword evidence="6 8" id="KW-1133">Transmembrane helix</keyword>
<keyword evidence="4" id="KW-1003">Cell membrane</keyword>
<comment type="caution">
    <text evidence="9">The sequence shown here is derived from an EMBL/GenBank/DDBJ whole genome shotgun (WGS) entry which is preliminary data.</text>
</comment>
<proteinExistence type="inferred from homology"/>
<evidence type="ECO:0000256" key="4">
    <source>
        <dbReference type="ARBA" id="ARBA00022475"/>
    </source>
</evidence>
<feature type="transmembrane region" description="Helical" evidence="8">
    <location>
        <begin position="269"/>
        <end position="289"/>
    </location>
</feature>
<feature type="transmembrane region" description="Helical" evidence="8">
    <location>
        <begin position="60"/>
        <end position="78"/>
    </location>
</feature>
<feature type="transmembrane region" description="Helical" evidence="8">
    <location>
        <begin position="121"/>
        <end position="143"/>
    </location>
</feature>
<reference evidence="10" key="1">
    <citation type="journal article" date="2019" name="Int. J. Syst. Evol. Microbiol.">
        <title>The Global Catalogue of Microorganisms (GCM) 10K type strain sequencing project: providing services to taxonomists for standard genome sequencing and annotation.</title>
        <authorList>
            <consortium name="The Broad Institute Genomics Platform"/>
            <consortium name="The Broad Institute Genome Sequencing Center for Infectious Disease"/>
            <person name="Wu L."/>
            <person name="Ma J."/>
        </authorList>
    </citation>
    <scope>NUCLEOTIDE SEQUENCE [LARGE SCALE GENOMIC DNA]</scope>
    <source>
        <strain evidence="10">JCM 17217</strain>
    </source>
</reference>
<evidence type="ECO:0000256" key="5">
    <source>
        <dbReference type="ARBA" id="ARBA00022692"/>
    </source>
</evidence>
<evidence type="ECO:0000313" key="10">
    <source>
        <dbReference type="Proteomes" id="UP001501556"/>
    </source>
</evidence>
<dbReference type="Gene3D" id="1.50.10.150">
    <property type="entry name" value="Voltage-dependent anion channel"/>
    <property type="match status" value="1"/>
</dbReference>
<dbReference type="PANTHER" id="PTHR31686:SF1">
    <property type="entry name" value="SULFITE EFFLUX PUMP SSU1"/>
    <property type="match status" value="1"/>
</dbReference>
<dbReference type="InterPro" id="IPR038665">
    <property type="entry name" value="Voltage-dep_anion_channel_sf"/>
</dbReference>
<keyword evidence="3" id="KW-0813">Transport</keyword>
<feature type="transmembrane region" description="Helical" evidence="8">
    <location>
        <begin position="155"/>
        <end position="181"/>
    </location>
</feature>
<evidence type="ECO:0000256" key="3">
    <source>
        <dbReference type="ARBA" id="ARBA00022448"/>
    </source>
</evidence>
<dbReference type="PANTHER" id="PTHR31686">
    <property type="match status" value="1"/>
</dbReference>
<comment type="subcellular location">
    <subcellularLocation>
        <location evidence="1">Cell membrane</location>
        <topology evidence="1">Multi-pass membrane protein</topology>
    </subcellularLocation>
</comment>
<keyword evidence="7 8" id="KW-0472">Membrane</keyword>
<feature type="transmembrane region" description="Helical" evidence="8">
    <location>
        <begin position="295"/>
        <end position="316"/>
    </location>
</feature>
<name>A0ABP7Q5T6_9BACT</name>
<dbReference type="InterPro" id="IPR051629">
    <property type="entry name" value="Sulfite_efflux_TDT"/>
</dbReference>
<feature type="transmembrane region" description="Helical" evidence="8">
    <location>
        <begin position="29"/>
        <end position="48"/>
    </location>
</feature>
<dbReference type="InterPro" id="IPR004695">
    <property type="entry name" value="SLAC1/Mae1/Ssu1/TehA"/>
</dbReference>
<organism evidence="9 10">
    <name type="scientific">Hymenobacter antarcticus</name>
    <dbReference type="NCBI Taxonomy" id="486270"/>
    <lineage>
        <taxon>Bacteria</taxon>
        <taxon>Pseudomonadati</taxon>
        <taxon>Bacteroidota</taxon>
        <taxon>Cytophagia</taxon>
        <taxon>Cytophagales</taxon>
        <taxon>Hymenobacteraceae</taxon>
        <taxon>Hymenobacter</taxon>
    </lineage>
</organism>
<evidence type="ECO:0000256" key="2">
    <source>
        <dbReference type="ARBA" id="ARBA00008566"/>
    </source>
</evidence>
<keyword evidence="5 8" id="KW-0812">Transmembrane</keyword>
<accession>A0ABP7Q5T6</accession>
<dbReference type="Proteomes" id="UP001501556">
    <property type="component" value="Unassembled WGS sequence"/>
</dbReference>
<keyword evidence="10" id="KW-1185">Reference proteome</keyword>
<dbReference type="CDD" id="cd09319">
    <property type="entry name" value="TDT_like_1"/>
    <property type="match status" value="1"/>
</dbReference>
<comment type="similarity">
    <text evidence="2">Belongs to the tellurite-resistance/dicarboxylate transporter (TDT) family.</text>
</comment>
<feature type="transmembrane region" description="Helical" evidence="8">
    <location>
        <begin position="90"/>
        <end position="109"/>
    </location>
</feature>
<evidence type="ECO:0000256" key="7">
    <source>
        <dbReference type="ARBA" id="ARBA00023136"/>
    </source>
</evidence>
<dbReference type="Pfam" id="PF03595">
    <property type="entry name" value="SLAC1"/>
    <property type="match status" value="1"/>
</dbReference>
<evidence type="ECO:0000256" key="6">
    <source>
        <dbReference type="ARBA" id="ARBA00022989"/>
    </source>
</evidence>
<evidence type="ECO:0000256" key="1">
    <source>
        <dbReference type="ARBA" id="ARBA00004651"/>
    </source>
</evidence>
<protein>
    <submittedName>
        <fullName evidence="9">Tellurite resistance/C4-dicarboxylate transporter family protein</fullName>
    </submittedName>
</protein>
<feature type="transmembrane region" description="Helical" evidence="8">
    <location>
        <begin position="193"/>
        <end position="214"/>
    </location>
</feature>
<gene>
    <name evidence="9" type="ORF">GCM10022407_22810</name>
</gene>
<dbReference type="EMBL" id="BAABDI010000014">
    <property type="protein sequence ID" value="GAA3976910.1"/>
    <property type="molecule type" value="Genomic_DNA"/>
</dbReference>
<evidence type="ECO:0000313" key="9">
    <source>
        <dbReference type="EMBL" id="GAA3976910.1"/>
    </source>
</evidence>